<name>A0ABQ7U969_SOLTU</name>
<protein>
    <recommendedName>
        <fullName evidence="1">DUF4283 domain-containing protein</fullName>
    </recommendedName>
</protein>
<dbReference type="InterPro" id="IPR025558">
    <property type="entry name" value="DUF4283"/>
</dbReference>
<evidence type="ECO:0000313" key="3">
    <source>
        <dbReference type="Proteomes" id="UP000826656"/>
    </source>
</evidence>
<gene>
    <name evidence="2" type="ORF">KY290_031448</name>
</gene>
<comment type="caution">
    <text evidence="2">The sequence shown here is derived from an EMBL/GenBank/DDBJ whole genome shotgun (WGS) entry which is preliminary data.</text>
</comment>
<feature type="domain" description="DUF4283" evidence="1">
    <location>
        <begin position="48"/>
        <end position="111"/>
    </location>
</feature>
<dbReference type="PANTHER" id="PTHR31286:SF179">
    <property type="entry name" value="RNASE H TYPE-1 DOMAIN-CONTAINING PROTEIN"/>
    <property type="match status" value="1"/>
</dbReference>
<dbReference type="PANTHER" id="PTHR31286">
    <property type="entry name" value="GLYCINE-RICH CELL WALL STRUCTURAL PROTEIN 1.8-LIKE"/>
    <property type="match status" value="1"/>
</dbReference>
<dbReference type="Pfam" id="PF14111">
    <property type="entry name" value="DUF4283"/>
    <property type="match status" value="1"/>
</dbReference>
<reference evidence="2 3" key="1">
    <citation type="journal article" date="2021" name="bioRxiv">
        <title>Chromosome-scale and haplotype-resolved genome assembly of a tetraploid potato cultivar.</title>
        <authorList>
            <person name="Sun H."/>
            <person name="Jiao W.-B."/>
            <person name="Krause K."/>
            <person name="Campoy J.A."/>
            <person name="Goel M."/>
            <person name="Folz-Donahue K."/>
            <person name="Kukat C."/>
            <person name="Huettel B."/>
            <person name="Schneeberger K."/>
        </authorList>
    </citation>
    <scope>NUCLEOTIDE SEQUENCE [LARGE SCALE GENOMIC DNA]</scope>
    <source>
        <strain evidence="2">SolTubOtavaFocal</strain>
        <tissue evidence="2">Leaves</tissue>
    </source>
</reference>
<proteinExistence type="predicted"/>
<dbReference type="Proteomes" id="UP000826656">
    <property type="component" value="Unassembled WGS sequence"/>
</dbReference>
<sequence length="215" mass="24457">MAAAVRGQPLPDEGLLVAPAVSTYVDSLRQQKEPQVIWEQEEVNQIINENLEYAVIGKFSYGWPDIQDLCKLIPKQCELKGDYNNDILSNRHILIRTTLLEDYIHLLSKSAFISHIKVGLSTRNLIWDLIFNPEGETSTTSTWISFSLLPPNFFGNEPIFSLAVVVGKPLQVDMTTRNQTRPSCARVKVEVDLMKKFPKRIKIGMRKQNGEVMEK</sequence>
<organism evidence="2 3">
    <name type="scientific">Solanum tuberosum</name>
    <name type="common">Potato</name>
    <dbReference type="NCBI Taxonomy" id="4113"/>
    <lineage>
        <taxon>Eukaryota</taxon>
        <taxon>Viridiplantae</taxon>
        <taxon>Streptophyta</taxon>
        <taxon>Embryophyta</taxon>
        <taxon>Tracheophyta</taxon>
        <taxon>Spermatophyta</taxon>
        <taxon>Magnoliopsida</taxon>
        <taxon>eudicotyledons</taxon>
        <taxon>Gunneridae</taxon>
        <taxon>Pentapetalae</taxon>
        <taxon>asterids</taxon>
        <taxon>lamiids</taxon>
        <taxon>Solanales</taxon>
        <taxon>Solanaceae</taxon>
        <taxon>Solanoideae</taxon>
        <taxon>Solaneae</taxon>
        <taxon>Solanum</taxon>
    </lineage>
</organism>
<evidence type="ECO:0000313" key="2">
    <source>
        <dbReference type="EMBL" id="KAH0743455.1"/>
    </source>
</evidence>
<keyword evidence="3" id="KW-1185">Reference proteome</keyword>
<evidence type="ECO:0000259" key="1">
    <source>
        <dbReference type="Pfam" id="PF14111"/>
    </source>
</evidence>
<dbReference type="EMBL" id="JAIVGD010000023">
    <property type="protein sequence ID" value="KAH0743455.1"/>
    <property type="molecule type" value="Genomic_DNA"/>
</dbReference>
<accession>A0ABQ7U969</accession>
<dbReference type="InterPro" id="IPR040256">
    <property type="entry name" value="At4g02000-like"/>
</dbReference>